<dbReference type="EMBL" id="NBNE01007481">
    <property type="protein sequence ID" value="OWZ00603.1"/>
    <property type="molecule type" value="Genomic_DNA"/>
</dbReference>
<reference evidence="2" key="1">
    <citation type="submission" date="2017-03" db="EMBL/GenBank/DDBJ databases">
        <title>Phytopthora megakarya and P. palmivora, two closely related causual agents of cacao black pod achieved similar genome size and gene model numbers by different mechanisms.</title>
        <authorList>
            <person name="Ali S."/>
            <person name="Shao J."/>
            <person name="Larry D.J."/>
            <person name="Kronmiller B."/>
            <person name="Shen D."/>
            <person name="Strem M.D."/>
            <person name="Melnick R.L."/>
            <person name="Guiltinan M.J."/>
            <person name="Tyler B.M."/>
            <person name="Meinhardt L.W."/>
            <person name="Bailey B.A."/>
        </authorList>
    </citation>
    <scope>NUCLEOTIDE SEQUENCE [LARGE SCALE GENOMIC DNA]</scope>
    <source>
        <strain evidence="2">zdho120</strain>
    </source>
</reference>
<dbReference type="Proteomes" id="UP000198211">
    <property type="component" value="Unassembled WGS sequence"/>
</dbReference>
<gene>
    <name evidence="1" type="ORF">PHMEG_00028169</name>
</gene>
<evidence type="ECO:0000313" key="2">
    <source>
        <dbReference type="Proteomes" id="UP000198211"/>
    </source>
</evidence>
<comment type="caution">
    <text evidence="1">The sequence shown here is derived from an EMBL/GenBank/DDBJ whole genome shotgun (WGS) entry which is preliminary data.</text>
</comment>
<evidence type="ECO:0000313" key="1">
    <source>
        <dbReference type="EMBL" id="OWZ00603.1"/>
    </source>
</evidence>
<organism evidence="1 2">
    <name type="scientific">Phytophthora megakarya</name>
    <dbReference type="NCBI Taxonomy" id="4795"/>
    <lineage>
        <taxon>Eukaryota</taxon>
        <taxon>Sar</taxon>
        <taxon>Stramenopiles</taxon>
        <taxon>Oomycota</taxon>
        <taxon>Peronosporomycetes</taxon>
        <taxon>Peronosporales</taxon>
        <taxon>Peronosporaceae</taxon>
        <taxon>Phytophthora</taxon>
    </lineage>
</organism>
<accession>A0A225V5H8</accession>
<keyword evidence="2" id="KW-1185">Reference proteome</keyword>
<sequence>MSITSTPTSKPGSVYTSHVVPDEDELSFELQPGDRLGWWEELWDDSSCSLAFVHGSVYHHRTLLMLDSGASTPPPRDELLFNGNDGVKTKVTNNCRVKKTLGHRVVYT</sequence>
<dbReference type="STRING" id="4795.A0A225V5H8"/>
<protein>
    <submittedName>
        <fullName evidence="1">Uncharacterized protein</fullName>
    </submittedName>
</protein>
<proteinExistence type="predicted"/>
<name>A0A225V5H8_9STRA</name>
<dbReference type="AlphaFoldDB" id="A0A225V5H8"/>